<evidence type="ECO:0000313" key="6">
    <source>
        <dbReference type="EMBL" id="HJB30323.1"/>
    </source>
</evidence>
<evidence type="ECO:0000259" key="5">
    <source>
        <dbReference type="PROSITE" id="PS50930"/>
    </source>
</evidence>
<dbReference type="GO" id="GO:0003677">
    <property type="term" value="F:DNA binding"/>
    <property type="evidence" value="ECO:0007669"/>
    <property type="project" value="UniProtKB-KW"/>
</dbReference>
<dbReference type="InterPro" id="IPR046947">
    <property type="entry name" value="LytR-like"/>
</dbReference>
<dbReference type="PANTHER" id="PTHR37299">
    <property type="entry name" value="TRANSCRIPTIONAL REGULATOR-RELATED"/>
    <property type="match status" value="1"/>
</dbReference>
<feature type="modified residue" description="4-aspartylphosphate" evidence="3">
    <location>
        <position position="52"/>
    </location>
</feature>
<dbReference type="Pfam" id="PF04397">
    <property type="entry name" value="LytTR"/>
    <property type="match status" value="1"/>
</dbReference>
<evidence type="ECO:0000256" key="1">
    <source>
        <dbReference type="ARBA" id="ARBA00018672"/>
    </source>
</evidence>
<feature type="domain" description="HTH LytTR-type" evidence="5">
    <location>
        <begin position="141"/>
        <end position="226"/>
    </location>
</feature>
<evidence type="ECO:0000259" key="4">
    <source>
        <dbReference type="PROSITE" id="PS50110"/>
    </source>
</evidence>
<dbReference type="PROSITE" id="PS50930">
    <property type="entry name" value="HTH_LYTTR"/>
    <property type="match status" value="1"/>
</dbReference>
<dbReference type="SMART" id="SM00850">
    <property type="entry name" value="LytTR"/>
    <property type="match status" value="1"/>
</dbReference>
<dbReference type="InterPro" id="IPR001789">
    <property type="entry name" value="Sig_transdc_resp-reg_receiver"/>
</dbReference>
<reference evidence="6" key="1">
    <citation type="journal article" date="2021" name="PeerJ">
        <title>Extensive microbial diversity within the chicken gut microbiome revealed by metagenomics and culture.</title>
        <authorList>
            <person name="Gilroy R."/>
            <person name="Ravi A."/>
            <person name="Getino M."/>
            <person name="Pursley I."/>
            <person name="Horton D.L."/>
            <person name="Alikhan N.F."/>
            <person name="Baker D."/>
            <person name="Gharbi K."/>
            <person name="Hall N."/>
            <person name="Watson M."/>
            <person name="Adriaenssens E.M."/>
            <person name="Foster-Nyarko E."/>
            <person name="Jarju S."/>
            <person name="Secka A."/>
            <person name="Antonio M."/>
            <person name="Oren A."/>
            <person name="Chaudhuri R.R."/>
            <person name="La Ragione R."/>
            <person name="Hildebrand F."/>
            <person name="Pallen M.J."/>
        </authorList>
    </citation>
    <scope>NUCLEOTIDE SEQUENCE</scope>
    <source>
        <strain evidence="6">ChiSjej1B19-5720</strain>
    </source>
</reference>
<dbReference type="Gene3D" id="3.40.50.2300">
    <property type="match status" value="1"/>
</dbReference>
<dbReference type="Gene3D" id="2.40.50.1020">
    <property type="entry name" value="LytTr DNA-binding domain"/>
    <property type="match status" value="1"/>
</dbReference>
<feature type="domain" description="Response regulatory" evidence="4">
    <location>
        <begin position="3"/>
        <end position="115"/>
    </location>
</feature>
<dbReference type="EMBL" id="DWYZ01000307">
    <property type="protein sequence ID" value="HJB30323.1"/>
    <property type="molecule type" value="Genomic_DNA"/>
</dbReference>
<reference evidence="6" key="2">
    <citation type="submission" date="2021-04" db="EMBL/GenBank/DDBJ databases">
        <authorList>
            <person name="Gilroy R."/>
        </authorList>
    </citation>
    <scope>NUCLEOTIDE SEQUENCE</scope>
    <source>
        <strain evidence="6">ChiSjej1B19-5720</strain>
    </source>
</reference>
<gene>
    <name evidence="6" type="ORF">IAA06_16240</name>
</gene>
<protein>
    <recommendedName>
        <fullName evidence="1">Stage 0 sporulation protein A homolog</fullName>
    </recommendedName>
</protein>
<name>A0A9D2LW59_9FIRM</name>
<evidence type="ECO:0000313" key="7">
    <source>
        <dbReference type="Proteomes" id="UP000823842"/>
    </source>
</evidence>
<dbReference type="PANTHER" id="PTHR37299:SF1">
    <property type="entry name" value="STAGE 0 SPORULATION PROTEIN A HOMOLOG"/>
    <property type="match status" value="1"/>
</dbReference>
<comment type="function">
    <text evidence="2">May play the central regulatory role in sporulation. It may be an element of the effector pathway responsible for the activation of sporulation genes in response to nutritional stress. Spo0A may act in concert with spo0H (a sigma factor) to control the expression of some genes that are critical to the sporulation process.</text>
</comment>
<dbReference type="PROSITE" id="PS50110">
    <property type="entry name" value="RESPONSE_REGULATORY"/>
    <property type="match status" value="1"/>
</dbReference>
<dbReference type="Proteomes" id="UP000823842">
    <property type="component" value="Unassembled WGS sequence"/>
</dbReference>
<dbReference type="InterPro" id="IPR007492">
    <property type="entry name" value="LytTR_DNA-bd_dom"/>
</dbReference>
<dbReference type="GO" id="GO:0000156">
    <property type="term" value="F:phosphorelay response regulator activity"/>
    <property type="evidence" value="ECO:0007669"/>
    <property type="project" value="InterPro"/>
</dbReference>
<accession>A0A9D2LW59</accession>
<dbReference type="SMART" id="SM00448">
    <property type="entry name" value="REC"/>
    <property type="match status" value="1"/>
</dbReference>
<evidence type="ECO:0000256" key="3">
    <source>
        <dbReference type="PROSITE-ProRule" id="PRU00169"/>
    </source>
</evidence>
<dbReference type="Pfam" id="PF00072">
    <property type="entry name" value="Response_reg"/>
    <property type="match status" value="1"/>
</dbReference>
<dbReference type="CDD" id="cd00156">
    <property type="entry name" value="REC"/>
    <property type="match status" value="1"/>
</dbReference>
<evidence type="ECO:0000256" key="2">
    <source>
        <dbReference type="ARBA" id="ARBA00024867"/>
    </source>
</evidence>
<organism evidence="6 7">
    <name type="scientific">Candidatus Blautia faecavium</name>
    <dbReference type="NCBI Taxonomy" id="2838487"/>
    <lineage>
        <taxon>Bacteria</taxon>
        <taxon>Bacillati</taxon>
        <taxon>Bacillota</taxon>
        <taxon>Clostridia</taxon>
        <taxon>Lachnospirales</taxon>
        <taxon>Lachnospiraceae</taxon>
        <taxon>Blautia</taxon>
    </lineage>
</organism>
<dbReference type="InterPro" id="IPR011006">
    <property type="entry name" value="CheY-like_superfamily"/>
</dbReference>
<keyword evidence="3" id="KW-0597">Phosphoprotein</keyword>
<comment type="caution">
    <text evidence="6">The sequence shown here is derived from an EMBL/GenBank/DDBJ whole genome shotgun (WGS) entry which is preliminary data.</text>
</comment>
<dbReference type="SUPFAM" id="SSF52172">
    <property type="entry name" value="CheY-like"/>
    <property type="match status" value="1"/>
</dbReference>
<sequence length="232" mass="26831">MKKIAVCDDDSLILSMMKEYLESVKSYFHIDFFSSGEELLASEKAYDVIFLDIDMKGISGIDTGRKIRTYSKKAKIIYVTAYEDFRDYAFSVHAFGYLIKPVTKEKIMEVLLEALDYAKEETSGPRLRFQTEEGFQELFVKDICYFEYQNRKVRIVTTKAIFHIHEAIGALGDRVAEMGFASPHKSFVVNLAHVKAIQGYELVMTNEDRLPLSQKRSPQFRQILTRYLAQQI</sequence>
<keyword evidence="6" id="KW-0238">DNA-binding</keyword>
<dbReference type="AlphaFoldDB" id="A0A9D2LW59"/>
<proteinExistence type="predicted"/>